<evidence type="ECO:0000256" key="4">
    <source>
        <dbReference type="ARBA" id="ARBA00023315"/>
    </source>
</evidence>
<dbReference type="GO" id="GO:0005789">
    <property type="term" value="C:endoplasmic reticulum membrane"/>
    <property type="evidence" value="ECO:0007669"/>
    <property type="project" value="UniProtKB-SubCell"/>
</dbReference>
<keyword evidence="6" id="KW-0812">Transmembrane</keyword>
<evidence type="ECO:0000313" key="8">
    <source>
        <dbReference type="Proteomes" id="UP000698800"/>
    </source>
</evidence>
<feature type="transmembrane region" description="Helical" evidence="6">
    <location>
        <begin position="205"/>
        <end position="225"/>
    </location>
</feature>
<keyword evidence="2" id="KW-0808">Transferase</keyword>
<keyword evidence="8" id="KW-1185">Reference proteome</keyword>
<accession>A0A9P8L289</accession>
<comment type="subcellular location">
    <subcellularLocation>
        <location evidence="1">Endoplasmic reticulum membrane</location>
        <topology evidence="1">Multi-pass membrane protein</topology>
    </subcellularLocation>
</comment>
<dbReference type="Proteomes" id="UP000698800">
    <property type="component" value="Unassembled WGS sequence"/>
</dbReference>
<organism evidence="7 8">
    <name type="scientific">Glutinoglossum americanum</name>
    <dbReference type="NCBI Taxonomy" id="1670608"/>
    <lineage>
        <taxon>Eukaryota</taxon>
        <taxon>Fungi</taxon>
        <taxon>Dikarya</taxon>
        <taxon>Ascomycota</taxon>
        <taxon>Pezizomycotina</taxon>
        <taxon>Geoglossomycetes</taxon>
        <taxon>Geoglossales</taxon>
        <taxon>Geoglossaceae</taxon>
        <taxon>Glutinoglossum</taxon>
    </lineage>
</organism>
<proteinExistence type="predicted"/>
<evidence type="ECO:0000256" key="2">
    <source>
        <dbReference type="ARBA" id="ARBA00022679"/>
    </source>
</evidence>
<dbReference type="PANTHER" id="PTHR10408:SF23">
    <property type="entry name" value="STEROL O-ACYLTRANSFERASE 1-RELATED"/>
    <property type="match status" value="1"/>
</dbReference>
<feature type="transmembrane region" description="Helical" evidence="6">
    <location>
        <begin position="245"/>
        <end position="268"/>
    </location>
</feature>
<feature type="compositionally biased region" description="Polar residues" evidence="5">
    <location>
        <begin position="61"/>
        <end position="78"/>
    </location>
</feature>
<gene>
    <name evidence="7" type="ORF">FGG08_004921</name>
</gene>
<name>A0A9P8L289_9PEZI</name>
<feature type="transmembrane region" description="Helical" evidence="6">
    <location>
        <begin position="492"/>
        <end position="510"/>
    </location>
</feature>
<keyword evidence="4" id="KW-0012">Acyltransferase</keyword>
<evidence type="ECO:0000256" key="3">
    <source>
        <dbReference type="ARBA" id="ARBA00022824"/>
    </source>
</evidence>
<feature type="transmembrane region" description="Helical" evidence="6">
    <location>
        <begin position="540"/>
        <end position="564"/>
    </location>
</feature>
<keyword evidence="6" id="KW-0472">Membrane</keyword>
<dbReference type="GO" id="GO:0034737">
    <property type="term" value="F:ergosterol O-acyltransferase activity"/>
    <property type="evidence" value="ECO:0007669"/>
    <property type="project" value="TreeGrafter"/>
</dbReference>
<dbReference type="InterPro" id="IPR014371">
    <property type="entry name" value="Oat_ACAT_DAG_ARE"/>
</dbReference>
<feature type="compositionally biased region" description="Basic and acidic residues" evidence="5">
    <location>
        <begin position="104"/>
        <end position="119"/>
    </location>
</feature>
<protein>
    <recommendedName>
        <fullName evidence="9">O-acyltransferase</fullName>
    </recommendedName>
</protein>
<keyword evidence="6" id="KW-1133">Transmembrane helix</keyword>
<evidence type="ECO:0000256" key="6">
    <source>
        <dbReference type="SAM" id="Phobius"/>
    </source>
</evidence>
<evidence type="ECO:0008006" key="9">
    <source>
        <dbReference type="Google" id="ProtNLM"/>
    </source>
</evidence>
<evidence type="ECO:0000256" key="5">
    <source>
        <dbReference type="SAM" id="MobiDB-lite"/>
    </source>
</evidence>
<reference evidence="7" key="1">
    <citation type="submission" date="2021-03" db="EMBL/GenBank/DDBJ databases">
        <title>Comparative genomics and phylogenomic investigation of the class Geoglossomycetes provide insights into ecological specialization and systematics.</title>
        <authorList>
            <person name="Melie T."/>
            <person name="Pirro S."/>
            <person name="Miller A.N."/>
            <person name="Quandt A."/>
        </authorList>
    </citation>
    <scope>NUCLEOTIDE SEQUENCE</scope>
    <source>
        <strain evidence="7">GBOQ0MN5Z8</strain>
    </source>
</reference>
<evidence type="ECO:0000256" key="1">
    <source>
        <dbReference type="ARBA" id="ARBA00004477"/>
    </source>
</evidence>
<dbReference type="EMBL" id="JAGHQL010000107">
    <property type="protein sequence ID" value="KAH0538472.1"/>
    <property type="molecule type" value="Genomic_DNA"/>
</dbReference>
<dbReference type="PANTHER" id="PTHR10408">
    <property type="entry name" value="STEROL O-ACYLTRANSFERASE"/>
    <property type="match status" value="1"/>
</dbReference>
<dbReference type="OrthoDB" id="10039049at2759"/>
<keyword evidence="3" id="KW-0256">Endoplasmic reticulum</keyword>
<feature type="region of interest" description="Disordered" evidence="5">
    <location>
        <begin position="39"/>
        <end position="122"/>
    </location>
</feature>
<sequence length="614" mass="69771">MTHSMERHPSLSANDSALEDAYYLVGQLALDGSIRSLKPDPPLDMGDTSNLRGNGAAISGNVPSTDSGNNSVTESLDATSDEDYDNLKMDSSSIVTGGRGGRFLGREEQVRDGKHHEGVKGWPVDSMSEARVERRQSFSVKLEKTDETGRYLLTSDDPELRELLAAITDHASGGGKKRAKFGDLIFTRRFTAFDRYNPTSTASPFHGFFTLFWLSVFVFILKIVGDNWRTYGSVFGRNEMIHMMFSREVAVLGVTDGIMCAGTVMGLLLQKAVSRGWIQWSKAGWVIQSVWQAFYLGAVIGWTIYRDWQWTHTVFIVLHCMVMLMKQHSYAFYNGYLSDIFLRREMLLKKSRQFREPDTPGAYTHTATTESFSVADLADINSLARRRLSSSRKIPLDLRQDKAELSKVASAINSGVPLNREQISSFAKIVDWEIEALTIELNGKCSISENHYPKNLTLKNWAEYIVLPTLVYELEYPRQEQINWSYVAEKTAATFGIVGVMIVVSQAYIYPVVMRTVEMRDQGWTLRQRLEEFPRIYNDLLFPFGMEYLLAFYVIWECILNVLAELTRFADRGFYADWWNSTSWDDAAPFGNVQPEVSEGKGYFRQCEWSKCLS</sequence>
<dbReference type="AlphaFoldDB" id="A0A9P8L289"/>
<comment type="caution">
    <text evidence="7">The sequence shown here is derived from an EMBL/GenBank/DDBJ whole genome shotgun (WGS) entry which is preliminary data.</text>
</comment>
<evidence type="ECO:0000313" key="7">
    <source>
        <dbReference type="EMBL" id="KAH0538472.1"/>
    </source>
</evidence>
<feature type="transmembrane region" description="Helical" evidence="6">
    <location>
        <begin position="280"/>
        <end position="302"/>
    </location>
</feature>
<dbReference type="GO" id="GO:0008204">
    <property type="term" value="P:ergosterol metabolic process"/>
    <property type="evidence" value="ECO:0007669"/>
    <property type="project" value="TreeGrafter"/>
</dbReference>